<comment type="caution">
    <text evidence="1">The sequence shown here is derived from an EMBL/GenBank/DDBJ whole genome shotgun (WGS) entry which is preliminary data.</text>
</comment>
<accession>A0ABS8VDR9</accession>
<evidence type="ECO:0000313" key="2">
    <source>
        <dbReference type="Proteomes" id="UP000823775"/>
    </source>
</evidence>
<dbReference type="EMBL" id="JACEIK010004210">
    <property type="protein sequence ID" value="MCD9644622.1"/>
    <property type="molecule type" value="Genomic_DNA"/>
</dbReference>
<reference evidence="1 2" key="1">
    <citation type="journal article" date="2021" name="BMC Genomics">
        <title>Datura genome reveals duplications of psychoactive alkaloid biosynthetic genes and high mutation rate following tissue culture.</title>
        <authorList>
            <person name="Rajewski A."/>
            <person name="Carter-House D."/>
            <person name="Stajich J."/>
            <person name="Litt A."/>
        </authorList>
    </citation>
    <scope>NUCLEOTIDE SEQUENCE [LARGE SCALE GENOMIC DNA]</scope>
    <source>
        <strain evidence="1">AR-01</strain>
    </source>
</reference>
<keyword evidence="2" id="KW-1185">Reference proteome</keyword>
<gene>
    <name evidence="1" type="ORF">HAX54_033009</name>
</gene>
<protein>
    <submittedName>
        <fullName evidence="1">Uncharacterized protein</fullName>
    </submittedName>
</protein>
<name>A0ABS8VDR9_DATST</name>
<feature type="non-terminal residue" evidence="1">
    <location>
        <position position="1"/>
    </location>
</feature>
<organism evidence="1 2">
    <name type="scientific">Datura stramonium</name>
    <name type="common">Jimsonweed</name>
    <name type="synonym">Common thornapple</name>
    <dbReference type="NCBI Taxonomy" id="4076"/>
    <lineage>
        <taxon>Eukaryota</taxon>
        <taxon>Viridiplantae</taxon>
        <taxon>Streptophyta</taxon>
        <taxon>Embryophyta</taxon>
        <taxon>Tracheophyta</taxon>
        <taxon>Spermatophyta</taxon>
        <taxon>Magnoliopsida</taxon>
        <taxon>eudicotyledons</taxon>
        <taxon>Gunneridae</taxon>
        <taxon>Pentapetalae</taxon>
        <taxon>asterids</taxon>
        <taxon>lamiids</taxon>
        <taxon>Solanales</taxon>
        <taxon>Solanaceae</taxon>
        <taxon>Solanoideae</taxon>
        <taxon>Datureae</taxon>
        <taxon>Datura</taxon>
    </lineage>
</organism>
<dbReference type="Proteomes" id="UP000823775">
    <property type="component" value="Unassembled WGS sequence"/>
</dbReference>
<evidence type="ECO:0000313" key="1">
    <source>
        <dbReference type="EMBL" id="MCD9644622.1"/>
    </source>
</evidence>
<sequence length="130" mass="14824">HRINHNYTTSSMAHSPSCAARGATRSQCSATKGETPCSFLRDAKRGAPNLSSGQQAHLVDRVIDEYKEGLENLLFDLDLMYMLRCLRMKEDWGYGRFERISEDPPKYESQDLSENGFLFKECITAWISSH</sequence>
<proteinExistence type="predicted"/>